<accession>A0ABP6W2Y9</accession>
<evidence type="ECO:0000313" key="1">
    <source>
        <dbReference type="EMBL" id="GAA3543967.1"/>
    </source>
</evidence>
<organism evidence="1 2">
    <name type="scientific">Nonomuraea rosea</name>
    <dbReference type="NCBI Taxonomy" id="638574"/>
    <lineage>
        <taxon>Bacteria</taxon>
        <taxon>Bacillati</taxon>
        <taxon>Actinomycetota</taxon>
        <taxon>Actinomycetes</taxon>
        <taxon>Streptosporangiales</taxon>
        <taxon>Streptosporangiaceae</taxon>
        <taxon>Nonomuraea</taxon>
    </lineage>
</organism>
<reference evidence="2" key="1">
    <citation type="journal article" date="2019" name="Int. J. Syst. Evol. Microbiol.">
        <title>The Global Catalogue of Microorganisms (GCM) 10K type strain sequencing project: providing services to taxonomists for standard genome sequencing and annotation.</title>
        <authorList>
            <consortium name="The Broad Institute Genomics Platform"/>
            <consortium name="The Broad Institute Genome Sequencing Center for Infectious Disease"/>
            <person name="Wu L."/>
            <person name="Ma J."/>
        </authorList>
    </citation>
    <scope>NUCLEOTIDE SEQUENCE [LARGE SCALE GENOMIC DNA]</scope>
    <source>
        <strain evidence="2">JCM 17326</strain>
    </source>
</reference>
<dbReference type="InterPro" id="IPR011051">
    <property type="entry name" value="RmlC_Cupin_sf"/>
</dbReference>
<dbReference type="Proteomes" id="UP001500630">
    <property type="component" value="Unassembled WGS sequence"/>
</dbReference>
<evidence type="ECO:0008006" key="3">
    <source>
        <dbReference type="Google" id="ProtNLM"/>
    </source>
</evidence>
<dbReference type="Gene3D" id="2.60.120.10">
    <property type="entry name" value="Jelly Rolls"/>
    <property type="match status" value="1"/>
</dbReference>
<gene>
    <name evidence="1" type="ORF">GCM10022419_025210</name>
</gene>
<sequence length="139" mass="14585">MKSVVQSADRRRVETPNGVMTTLASPTQGMAGQAVWRVDAKPGMVGPVHAFDAELVWTWLDGAAVVELGGERFEVAAGDTMVLPADVSRQLFADSAAGFAAIVVAPPGAEVYNPGGVSEPDACDLAPKDAERIVPPWIR</sequence>
<dbReference type="InterPro" id="IPR014710">
    <property type="entry name" value="RmlC-like_jellyroll"/>
</dbReference>
<dbReference type="EMBL" id="BAABDQ010000004">
    <property type="protein sequence ID" value="GAA3543967.1"/>
    <property type="molecule type" value="Genomic_DNA"/>
</dbReference>
<proteinExistence type="predicted"/>
<evidence type="ECO:0000313" key="2">
    <source>
        <dbReference type="Proteomes" id="UP001500630"/>
    </source>
</evidence>
<protein>
    <recommendedName>
        <fullName evidence="3">Cupin</fullName>
    </recommendedName>
</protein>
<dbReference type="RefSeq" id="WP_345561279.1">
    <property type="nucleotide sequence ID" value="NZ_BAABDQ010000004.1"/>
</dbReference>
<keyword evidence="2" id="KW-1185">Reference proteome</keyword>
<dbReference type="SUPFAM" id="SSF51182">
    <property type="entry name" value="RmlC-like cupins"/>
    <property type="match status" value="1"/>
</dbReference>
<name>A0ABP6W2Y9_9ACTN</name>
<comment type="caution">
    <text evidence="1">The sequence shown here is derived from an EMBL/GenBank/DDBJ whole genome shotgun (WGS) entry which is preliminary data.</text>
</comment>